<proteinExistence type="predicted"/>
<dbReference type="EMBL" id="JAPESX010002151">
    <property type="protein sequence ID" value="KAJ8109099.1"/>
    <property type="molecule type" value="Genomic_DNA"/>
</dbReference>
<organism evidence="1 2">
    <name type="scientific">Nemania bipapillata</name>
    <dbReference type="NCBI Taxonomy" id="110536"/>
    <lineage>
        <taxon>Eukaryota</taxon>
        <taxon>Fungi</taxon>
        <taxon>Dikarya</taxon>
        <taxon>Ascomycota</taxon>
        <taxon>Pezizomycotina</taxon>
        <taxon>Sordariomycetes</taxon>
        <taxon>Xylariomycetidae</taxon>
        <taxon>Xylariales</taxon>
        <taxon>Xylariaceae</taxon>
        <taxon>Nemania</taxon>
    </lineage>
</organism>
<evidence type="ECO:0000313" key="1">
    <source>
        <dbReference type="EMBL" id="KAJ8109099.1"/>
    </source>
</evidence>
<reference evidence="1" key="1">
    <citation type="submission" date="2022-11" db="EMBL/GenBank/DDBJ databases">
        <title>Genome Sequence of Nemania bipapillata.</title>
        <authorList>
            <person name="Buettner E."/>
        </authorList>
    </citation>
    <scope>NUCLEOTIDE SEQUENCE</scope>
    <source>
        <strain evidence="1">CP14</strain>
    </source>
</reference>
<keyword evidence="2" id="KW-1185">Reference proteome</keyword>
<sequence>MSSYVITGASRGMGWEFMRQLSRDPSNTVIGIVRDKLPTAKRVADELEGRSNITIIEADITKYEDIKRAATQAAIVTGGRLDYLFANAGQSMFWDAFEPIGILAEQPEEFENVFSLMMNTNVLANIHLYTLFMPQILKGGAKTVVNLTSAMGDVEFTKDQDLTLGSLYATSKAAMNMVTTKFAAQYKKDNVLFLGICPGVVNTGQFDNVTPAQMAKFKPMLDTWQQYAPDFKGPVGPESAVGDVLSVVQKCSVENGDSGAILSHLGTKQWL</sequence>
<comment type="caution">
    <text evidence="1">The sequence shown here is derived from an EMBL/GenBank/DDBJ whole genome shotgun (WGS) entry which is preliminary data.</text>
</comment>
<dbReference type="Proteomes" id="UP001153334">
    <property type="component" value="Unassembled WGS sequence"/>
</dbReference>
<name>A0ACC2I170_9PEZI</name>
<gene>
    <name evidence="1" type="ORF">ONZ43_g6233</name>
</gene>
<protein>
    <submittedName>
        <fullName evidence="1">Uncharacterized protein</fullName>
    </submittedName>
</protein>
<evidence type="ECO:0000313" key="2">
    <source>
        <dbReference type="Proteomes" id="UP001153334"/>
    </source>
</evidence>
<accession>A0ACC2I170</accession>